<evidence type="ECO:0000256" key="1">
    <source>
        <dbReference type="SAM" id="Coils"/>
    </source>
</evidence>
<dbReference type="AlphaFoldDB" id="A0A699TR45"/>
<accession>A0A699TR45</accession>
<feature type="non-terminal residue" evidence="2">
    <location>
        <position position="136"/>
    </location>
</feature>
<name>A0A699TR45_TANCI</name>
<reference evidence="2" key="1">
    <citation type="journal article" date="2019" name="Sci. Rep.">
        <title>Draft genome of Tanacetum cinerariifolium, the natural source of mosquito coil.</title>
        <authorList>
            <person name="Yamashiro T."/>
            <person name="Shiraishi A."/>
            <person name="Satake H."/>
            <person name="Nakayama K."/>
        </authorList>
    </citation>
    <scope>NUCLEOTIDE SEQUENCE</scope>
</reference>
<dbReference type="EMBL" id="BKCJ011251574">
    <property type="protein sequence ID" value="GFD10334.1"/>
    <property type="molecule type" value="Genomic_DNA"/>
</dbReference>
<evidence type="ECO:0000313" key="2">
    <source>
        <dbReference type="EMBL" id="GFD10334.1"/>
    </source>
</evidence>
<organism evidence="2">
    <name type="scientific">Tanacetum cinerariifolium</name>
    <name type="common">Dalmatian daisy</name>
    <name type="synonym">Chrysanthemum cinerariifolium</name>
    <dbReference type="NCBI Taxonomy" id="118510"/>
    <lineage>
        <taxon>Eukaryota</taxon>
        <taxon>Viridiplantae</taxon>
        <taxon>Streptophyta</taxon>
        <taxon>Embryophyta</taxon>
        <taxon>Tracheophyta</taxon>
        <taxon>Spermatophyta</taxon>
        <taxon>Magnoliopsida</taxon>
        <taxon>eudicotyledons</taxon>
        <taxon>Gunneridae</taxon>
        <taxon>Pentapetalae</taxon>
        <taxon>asterids</taxon>
        <taxon>campanulids</taxon>
        <taxon>Asterales</taxon>
        <taxon>Asteraceae</taxon>
        <taxon>Asteroideae</taxon>
        <taxon>Anthemideae</taxon>
        <taxon>Anthemidinae</taxon>
        <taxon>Tanacetum</taxon>
    </lineage>
</organism>
<keyword evidence="1" id="KW-0175">Coiled coil</keyword>
<gene>
    <name evidence="2" type="ORF">Tci_882303</name>
</gene>
<feature type="non-terminal residue" evidence="2">
    <location>
        <position position="1"/>
    </location>
</feature>
<proteinExistence type="predicted"/>
<comment type="caution">
    <text evidence="2">The sequence shown here is derived from an EMBL/GenBank/DDBJ whole genome shotgun (WGS) entry which is preliminary data.</text>
</comment>
<sequence length="136" mass="15496">GGVKFYLFPRFLQVFLDKKLEGMARHKEMYIISSHTKKIFANMSLQEQVLDLQEAKAAQAKEISALKKKVTKLNKSRKSRSRGLGRLKKFCSEIGLDDETQGRTNNDEMFGVDDLAGEEVVMDTTIGEHEEQIIED</sequence>
<feature type="coiled-coil region" evidence="1">
    <location>
        <begin position="42"/>
        <end position="69"/>
    </location>
</feature>
<protein>
    <submittedName>
        <fullName evidence="2">Uncharacterized protein</fullName>
    </submittedName>
</protein>